<dbReference type="InterPro" id="IPR029063">
    <property type="entry name" value="SAM-dependent_MTases_sf"/>
</dbReference>
<dbReference type="OrthoDB" id="10254945at2759"/>
<dbReference type="Pfam" id="PF13489">
    <property type="entry name" value="Methyltransf_23"/>
    <property type="match status" value="1"/>
</dbReference>
<organism evidence="2 3">
    <name type="scientific">Coemansia brasiliensis</name>
    <dbReference type="NCBI Taxonomy" id="2650707"/>
    <lineage>
        <taxon>Eukaryota</taxon>
        <taxon>Fungi</taxon>
        <taxon>Fungi incertae sedis</taxon>
        <taxon>Zoopagomycota</taxon>
        <taxon>Kickxellomycotina</taxon>
        <taxon>Kickxellomycetes</taxon>
        <taxon>Kickxellales</taxon>
        <taxon>Kickxellaceae</taxon>
        <taxon>Coemansia</taxon>
    </lineage>
</organism>
<sequence length="521" mass="58833">MVPTLVYQSISSTLTSIYDWIFKTLWIIESERNNAKVDVYRKMLWPEISGKVLEIGPGFAESLRFLNHVTLNDGTFAVDPNTIHSYTALEPNPFLYSRLHANAETNGFCVHYDRKSYPECTEVDTLATRENMVPFTIVRGTLDNFDEIPQSVLDGAPYDTILTSFSLCTAKDPEATIKNIIRLLKPGGAHIFIEHVRQPPPGDPLVIEDNNVNAVLWGKIQDWLAPAWSIAGHGCYINRRTGETIAKAQGWESVDSALQQFENFKDWAYSSYWSFESKRQDERANVYRKQLWPDASGKILELGPGFSSSLKLLPHTVTNNGDYLVDPDIVHSYTALEPNPFMYEKLQQNAKENGFAVQYDSETYPEGKKLATKGLVPFTIVRGTLDNSIPQSVLDNAPYDTVITSFSLCTAEDPVTSLENIARLLKPGGTYIFIEHVLHPPKDEPLLVDGKEVNATFWRQMQKIANPLWRICGHGCEIIRETAKTIDNTPGWATVSYRYARINDNFLSYFVPMVFGKAIKQ</sequence>
<gene>
    <name evidence="2" type="ORF">IWW36_004263</name>
</gene>
<dbReference type="Pfam" id="PF08241">
    <property type="entry name" value="Methyltransf_11"/>
    <property type="match status" value="1"/>
</dbReference>
<dbReference type="Proteomes" id="UP001139887">
    <property type="component" value="Unassembled WGS sequence"/>
</dbReference>
<dbReference type="AlphaFoldDB" id="A0A9W8IB30"/>
<dbReference type="GO" id="GO:0008757">
    <property type="term" value="F:S-adenosylmethionine-dependent methyltransferase activity"/>
    <property type="evidence" value="ECO:0007669"/>
    <property type="project" value="InterPro"/>
</dbReference>
<name>A0A9W8IB30_9FUNG</name>
<dbReference type="EMBL" id="JANBUW010000493">
    <property type="protein sequence ID" value="KAJ2846619.1"/>
    <property type="molecule type" value="Genomic_DNA"/>
</dbReference>
<protein>
    <recommendedName>
        <fullName evidence="1">Methyltransferase type 11 domain-containing protein</fullName>
    </recommendedName>
</protein>
<keyword evidence="3" id="KW-1185">Reference proteome</keyword>
<dbReference type="InterPro" id="IPR052356">
    <property type="entry name" value="Thiol_S-MT"/>
</dbReference>
<evidence type="ECO:0000313" key="2">
    <source>
        <dbReference type="EMBL" id="KAJ2846619.1"/>
    </source>
</evidence>
<dbReference type="PANTHER" id="PTHR45036">
    <property type="entry name" value="METHYLTRANSFERASE LIKE 7B"/>
    <property type="match status" value="1"/>
</dbReference>
<reference evidence="2" key="1">
    <citation type="submission" date="2022-07" db="EMBL/GenBank/DDBJ databases">
        <title>Phylogenomic reconstructions and comparative analyses of Kickxellomycotina fungi.</title>
        <authorList>
            <person name="Reynolds N.K."/>
            <person name="Stajich J.E."/>
            <person name="Barry K."/>
            <person name="Grigoriev I.V."/>
            <person name="Crous P."/>
            <person name="Smith M.E."/>
        </authorList>
    </citation>
    <scope>NUCLEOTIDE SEQUENCE</scope>
    <source>
        <strain evidence="2">NRRL 1566</strain>
    </source>
</reference>
<feature type="domain" description="Methyltransferase type 11" evidence="1">
    <location>
        <begin position="333"/>
        <end position="433"/>
    </location>
</feature>
<dbReference type="PANTHER" id="PTHR45036:SF1">
    <property type="entry name" value="METHYLTRANSFERASE LIKE 7A"/>
    <property type="match status" value="1"/>
</dbReference>
<dbReference type="CDD" id="cd02440">
    <property type="entry name" value="AdoMet_MTases"/>
    <property type="match status" value="1"/>
</dbReference>
<comment type="caution">
    <text evidence="2">The sequence shown here is derived from an EMBL/GenBank/DDBJ whole genome shotgun (WGS) entry which is preliminary data.</text>
</comment>
<proteinExistence type="predicted"/>
<accession>A0A9W8IB30</accession>
<evidence type="ECO:0000259" key="1">
    <source>
        <dbReference type="Pfam" id="PF08241"/>
    </source>
</evidence>
<dbReference type="InterPro" id="IPR013216">
    <property type="entry name" value="Methyltransf_11"/>
</dbReference>
<dbReference type="SUPFAM" id="SSF53335">
    <property type="entry name" value="S-adenosyl-L-methionine-dependent methyltransferases"/>
    <property type="match status" value="2"/>
</dbReference>
<dbReference type="Gene3D" id="3.40.50.150">
    <property type="entry name" value="Vaccinia Virus protein VP39"/>
    <property type="match status" value="2"/>
</dbReference>
<evidence type="ECO:0000313" key="3">
    <source>
        <dbReference type="Proteomes" id="UP001139887"/>
    </source>
</evidence>